<evidence type="ECO:0000259" key="1">
    <source>
        <dbReference type="PROSITE" id="PS50011"/>
    </source>
</evidence>
<keyword evidence="2" id="KW-0808">Transferase</keyword>
<dbReference type="PROSITE" id="PS50011">
    <property type="entry name" value="PROTEIN_KINASE_DOM"/>
    <property type="match status" value="1"/>
</dbReference>
<dbReference type="SUPFAM" id="SSF56112">
    <property type="entry name" value="Protein kinase-like (PK-like)"/>
    <property type="match status" value="1"/>
</dbReference>
<reference evidence="2" key="2">
    <citation type="submission" date="2023-06" db="EMBL/GenBank/DDBJ databases">
        <authorList>
            <consortium name="Lawrence Berkeley National Laboratory"/>
            <person name="Haridas S."/>
            <person name="Hensen N."/>
            <person name="Bonometti L."/>
            <person name="Westerberg I."/>
            <person name="Brannstrom I.O."/>
            <person name="Guillou S."/>
            <person name="Cros-Aarteil S."/>
            <person name="Calhoun S."/>
            <person name="Kuo A."/>
            <person name="Mondo S."/>
            <person name="Pangilinan J."/>
            <person name="Riley R."/>
            <person name="Labutti K."/>
            <person name="Andreopoulos B."/>
            <person name="Lipzen A."/>
            <person name="Chen C."/>
            <person name="Yanf M."/>
            <person name="Daum C."/>
            <person name="Ng V."/>
            <person name="Clum A."/>
            <person name="Steindorff A."/>
            <person name="Ohm R."/>
            <person name="Martin F."/>
            <person name="Silar P."/>
            <person name="Natvig D."/>
            <person name="Lalanne C."/>
            <person name="Gautier V."/>
            <person name="Ament-Velasquez S.L."/>
            <person name="Kruys A."/>
            <person name="Hutchinson M.I."/>
            <person name="Powell A.J."/>
            <person name="Barry K."/>
            <person name="Miller A.N."/>
            <person name="Grigoriev I.V."/>
            <person name="Debuchy R."/>
            <person name="Gladieux P."/>
            <person name="Thoren M.H."/>
            <person name="Johannesson H."/>
        </authorList>
    </citation>
    <scope>NUCLEOTIDE SEQUENCE</scope>
    <source>
        <strain evidence="2">CBS 955.72</strain>
    </source>
</reference>
<keyword evidence="3" id="KW-1185">Reference proteome</keyword>
<evidence type="ECO:0000313" key="2">
    <source>
        <dbReference type="EMBL" id="KAK3352475.1"/>
    </source>
</evidence>
<dbReference type="Gene3D" id="1.10.510.10">
    <property type="entry name" value="Transferase(Phosphotransferase) domain 1"/>
    <property type="match status" value="1"/>
</dbReference>
<dbReference type="PANTHER" id="PTHR48011:SF18">
    <property type="entry name" value="MITOGEN-ACTIVATED PROTEIN KINASE KINASE KINASE 19-RELATED"/>
    <property type="match status" value="1"/>
</dbReference>
<dbReference type="InterPro" id="IPR052751">
    <property type="entry name" value="Plant_MAPKKK"/>
</dbReference>
<dbReference type="Pfam" id="PF00069">
    <property type="entry name" value="Pkinase"/>
    <property type="match status" value="1"/>
</dbReference>
<name>A0AAJ0HHB2_9PEZI</name>
<organism evidence="2 3">
    <name type="scientific">Lasiosphaeria hispida</name>
    <dbReference type="NCBI Taxonomy" id="260671"/>
    <lineage>
        <taxon>Eukaryota</taxon>
        <taxon>Fungi</taxon>
        <taxon>Dikarya</taxon>
        <taxon>Ascomycota</taxon>
        <taxon>Pezizomycotina</taxon>
        <taxon>Sordariomycetes</taxon>
        <taxon>Sordariomycetidae</taxon>
        <taxon>Sordariales</taxon>
        <taxon>Lasiosphaeriaceae</taxon>
        <taxon>Lasiosphaeria</taxon>
    </lineage>
</organism>
<dbReference type="GO" id="GO:0004672">
    <property type="term" value="F:protein kinase activity"/>
    <property type="evidence" value="ECO:0007669"/>
    <property type="project" value="InterPro"/>
</dbReference>
<feature type="domain" description="Protein kinase" evidence="1">
    <location>
        <begin position="61"/>
        <end position="328"/>
    </location>
</feature>
<keyword evidence="2" id="KW-0418">Kinase</keyword>
<gene>
    <name evidence="2" type="ORF">B0T25DRAFT_186384</name>
</gene>
<proteinExistence type="predicted"/>
<dbReference type="InterPro" id="IPR011009">
    <property type="entry name" value="Kinase-like_dom_sf"/>
</dbReference>
<dbReference type="AlphaFoldDB" id="A0AAJ0HHB2"/>
<accession>A0AAJ0HHB2</accession>
<protein>
    <submittedName>
        <fullName evidence="2">Kinase-like domain-containing protein</fullName>
    </submittedName>
</protein>
<evidence type="ECO:0000313" key="3">
    <source>
        <dbReference type="Proteomes" id="UP001275084"/>
    </source>
</evidence>
<dbReference type="InterPro" id="IPR000719">
    <property type="entry name" value="Prot_kinase_dom"/>
</dbReference>
<sequence>MSELTITSKDDVECTVFVDPKDSSVQVGARYVRWVLGSVREDDALYMTKVLDGPPSGHSAEQIQSALGQVPGESIFPPLPIPWWFASTGVTVNDSWDTEPDLDVYYLKRPWLAGYDADHDAATNMPSRLAQWFACEIKRLEQLARHATHPNLVHYHGCRVRNGRITAAILGRVPGDTLMNYAKAGKTIPDKEAFLRDLASAVHHLHNVVGLVHNDIQPTNIMVSPDGTTPTLIDLGSAWPEGEEIIHCPVLSCWGNDPLDMDPETFFNGPLTGSATSRKSRDLAALERLRTWLDNPDFTYHHRLQDADFAEVGNRRMQEAAVRRTGST</sequence>
<reference evidence="2" key="1">
    <citation type="journal article" date="2023" name="Mol. Phylogenet. Evol.">
        <title>Genome-scale phylogeny and comparative genomics of the fungal order Sordariales.</title>
        <authorList>
            <person name="Hensen N."/>
            <person name="Bonometti L."/>
            <person name="Westerberg I."/>
            <person name="Brannstrom I.O."/>
            <person name="Guillou S."/>
            <person name="Cros-Aarteil S."/>
            <person name="Calhoun S."/>
            <person name="Haridas S."/>
            <person name="Kuo A."/>
            <person name="Mondo S."/>
            <person name="Pangilinan J."/>
            <person name="Riley R."/>
            <person name="LaButti K."/>
            <person name="Andreopoulos B."/>
            <person name="Lipzen A."/>
            <person name="Chen C."/>
            <person name="Yan M."/>
            <person name="Daum C."/>
            <person name="Ng V."/>
            <person name="Clum A."/>
            <person name="Steindorff A."/>
            <person name="Ohm R.A."/>
            <person name="Martin F."/>
            <person name="Silar P."/>
            <person name="Natvig D.O."/>
            <person name="Lalanne C."/>
            <person name="Gautier V."/>
            <person name="Ament-Velasquez S.L."/>
            <person name="Kruys A."/>
            <person name="Hutchinson M.I."/>
            <person name="Powell A.J."/>
            <person name="Barry K."/>
            <person name="Miller A.N."/>
            <person name="Grigoriev I.V."/>
            <person name="Debuchy R."/>
            <person name="Gladieux P."/>
            <person name="Hiltunen Thoren M."/>
            <person name="Johannesson H."/>
        </authorList>
    </citation>
    <scope>NUCLEOTIDE SEQUENCE</scope>
    <source>
        <strain evidence="2">CBS 955.72</strain>
    </source>
</reference>
<dbReference type="GO" id="GO:0007165">
    <property type="term" value="P:signal transduction"/>
    <property type="evidence" value="ECO:0007669"/>
    <property type="project" value="TreeGrafter"/>
</dbReference>
<dbReference type="PANTHER" id="PTHR48011">
    <property type="entry name" value="CCR4-NOT TRANSCRIPTIONAL COMPLEX SUBUNIT CAF120-RELATED"/>
    <property type="match status" value="1"/>
</dbReference>
<dbReference type="Proteomes" id="UP001275084">
    <property type="component" value="Unassembled WGS sequence"/>
</dbReference>
<dbReference type="GO" id="GO:0005524">
    <property type="term" value="F:ATP binding"/>
    <property type="evidence" value="ECO:0007669"/>
    <property type="project" value="InterPro"/>
</dbReference>
<dbReference type="EMBL" id="JAUIQD010000004">
    <property type="protein sequence ID" value="KAK3352475.1"/>
    <property type="molecule type" value="Genomic_DNA"/>
</dbReference>
<comment type="caution">
    <text evidence="2">The sequence shown here is derived from an EMBL/GenBank/DDBJ whole genome shotgun (WGS) entry which is preliminary data.</text>
</comment>